<evidence type="ECO:0000313" key="1">
    <source>
        <dbReference type="EMBL" id="KRY88389.1"/>
    </source>
</evidence>
<organism evidence="1 2">
    <name type="scientific">Trichinella pseudospiralis</name>
    <name type="common">Parasitic roundworm</name>
    <dbReference type="NCBI Taxonomy" id="6337"/>
    <lineage>
        <taxon>Eukaryota</taxon>
        <taxon>Metazoa</taxon>
        <taxon>Ecdysozoa</taxon>
        <taxon>Nematoda</taxon>
        <taxon>Enoplea</taxon>
        <taxon>Dorylaimia</taxon>
        <taxon>Trichinellida</taxon>
        <taxon>Trichinellidae</taxon>
        <taxon>Trichinella</taxon>
    </lineage>
</organism>
<accession>A0A0V1FR51</accession>
<comment type="caution">
    <text evidence="1">The sequence shown here is derived from an EMBL/GenBank/DDBJ whole genome shotgun (WGS) entry which is preliminary data.</text>
</comment>
<keyword evidence="2" id="KW-1185">Reference proteome</keyword>
<protein>
    <submittedName>
        <fullName evidence="1">Uncharacterized protein</fullName>
    </submittedName>
</protein>
<sequence length="150" mass="17160">MVKVVISVVQWPNCAPIEIPAYLLPNSRRLFKLPRKATPEDVSFIRDLKVALQSNIFDGLFDIGFIKFKLLTLTQYCVDVRQLFQFDFDGQLSKPTASAAWKDTAVVTLELQEKRFLFKMLSSNSTFPPPAKINEKSYLMLSSTEEKGHR</sequence>
<dbReference type="AlphaFoldDB" id="A0A0V1FR51"/>
<name>A0A0V1FR51_TRIPS</name>
<dbReference type="EMBL" id="JYDT01000042">
    <property type="protein sequence ID" value="KRY88389.1"/>
    <property type="molecule type" value="Genomic_DNA"/>
</dbReference>
<dbReference type="Proteomes" id="UP000054995">
    <property type="component" value="Unassembled WGS sequence"/>
</dbReference>
<gene>
    <name evidence="1" type="ORF">T4D_2226</name>
</gene>
<proteinExistence type="predicted"/>
<evidence type="ECO:0000313" key="2">
    <source>
        <dbReference type="Proteomes" id="UP000054995"/>
    </source>
</evidence>
<reference evidence="1 2" key="1">
    <citation type="submission" date="2015-01" db="EMBL/GenBank/DDBJ databases">
        <title>Evolution of Trichinella species and genotypes.</title>
        <authorList>
            <person name="Korhonen P.K."/>
            <person name="Edoardo P."/>
            <person name="Giuseppe L.R."/>
            <person name="Gasser R.B."/>
        </authorList>
    </citation>
    <scope>NUCLEOTIDE SEQUENCE [LARGE SCALE GENOMIC DNA]</scope>
    <source>
        <strain evidence="1">ISS470</strain>
    </source>
</reference>